<sequence>MKLAFISDIHGNALALDAVLKDIEQKEIDKIFVLGDLCFRGPEPKRSLELVKSLDTDVIKGNADEWVVRGVQNDEVPVQAFEIMNKERDWTYSKLSSNSIDYLSQLPTELNLEYSNFKIHAFHATPLSLFDVVQPHEHDEAVEEKLMQRDADLYIYGHIHKAYIRYIEGKCIVNTGSVGLPFDGLSMASYVVVDVDKDSFQVSIVRVDYNENDVIGQFKNTYYPNINTMEKILINAGV</sequence>
<dbReference type="Gene3D" id="3.60.21.10">
    <property type="match status" value="1"/>
</dbReference>
<evidence type="ECO:0000313" key="4">
    <source>
        <dbReference type="EMBL" id="SDQ10133.1"/>
    </source>
</evidence>
<accession>A0A1H0Y4T8</accession>
<dbReference type="GO" id="GO:0046872">
    <property type="term" value="F:metal ion binding"/>
    <property type="evidence" value="ECO:0007669"/>
    <property type="project" value="UniProtKB-KW"/>
</dbReference>
<dbReference type="PANTHER" id="PTHR42850:SF2">
    <property type="entry name" value="BLL5683 PROTEIN"/>
    <property type="match status" value="1"/>
</dbReference>
<dbReference type="Proteomes" id="UP000199444">
    <property type="component" value="Unassembled WGS sequence"/>
</dbReference>
<dbReference type="InterPro" id="IPR000979">
    <property type="entry name" value="Phosphodiesterase_MJ0936/Vps29"/>
</dbReference>
<dbReference type="InterPro" id="IPR024654">
    <property type="entry name" value="Calcineurin-like_PHP_lpxH"/>
</dbReference>
<dbReference type="InterPro" id="IPR029052">
    <property type="entry name" value="Metallo-depent_PP-like"/>
</dbReference>
<dbReference type="EC" id="3.1.4.-" evidence="2"/>
<dbReference type="SUPFAM" id="SSF56300">
    <property type="entry name" value="Metallo-dependent phosphatases"/>
    <property type="match status" value="1"/>
</dbReference>
<evidence type="ECO:0000256" key="2">
    <source>
        <dbReference type="RuleBase" id="RU362039"/>
    </source>
</evidence>
<dbReference type="PANTHER" id="PTHR42850">
    <property type="entry name" value="METALLOPHOSPHOESTERASE"/>
    <property type="match status" value="1"/>
</dbReference>
<comment type="cofactor">
    <cofactor evidence="2">
        <name>a divalent metal cation</name>
        <dbReference type="ChEBI" id="CHEBI:60240"/>
    </cofactor>
</comment>
<keyword evidence="5" id="KW-1185">Reference proteome</keyword>
<dbReference type="Pfam" id="PF12850">
    <property type="entry name" value="Metallophos_2"/>
    <property type="match status" value="1"/>
</dbReference>
<dbReference type="AlphaFoldDB" id="A0A1H0Y4T8"/>
<dbReference type="NCBIfam" id="TIGR00040">
    <property type="entry name" value="yfcE"/>
    <property type="match status" value="1"/>
</dbReference>
<dbReference type="RefSeq" id="WP_092491304.1">
    <property type="nucleotide sequence ID" value="NZ_FNKD01000001.1"/>
</dbReference>
<dbReference type="GO" id="GO:0005737">
    <property type="term" value="C:cytoplasm"/>
    <property type="evidence" value="ECO:0007669"/>
    <property type="project" value="TreeGrafter"/>
</dbReference>
<evidence type="ECO:0000313" key="5">
    <source>
        <dbReference type="Proteomes" id="UP000199444"/>
    </source>
</evidence>
<dbReference type="PIRSF" id="PIRSF000883">
    <property type="entry name" value="Pesterase_MJ0912"/>
    <property type="match status" value="1"/>
</dbReference>
<comment type="similarity">
    <text evidence="1 2">Belongs to the metallophosphoesterase superfamily. YfcE family.</text>
</comment>
<organism evidence="4 5">
    <name type="scientific">Virgibacillus salinus</name>
    <dbReference type="NCBI Taxonomy" id="553311"/>
    <lineage>
        <taxon>Bacteria</taxon>
        <taxon>Bacillati</taxon>
        <taxon>Bacillota</taxon>
        <taxon>Bacilli</taxon>
        <taxon>Bacillales</taxon>
        <taxon>Bacillaceae</taxon>
        <taxon>Virgibacillus</taxon>
    </lineage>
</organism>
<dbReference type="InterPro" id="IPR011152">
    <property type="entry name" value="Pesterase_MJ0912"/>
</dbReference>
<evidence type="ECO:0000256" key="1">
    <source>
        <dbReference type="ARBA" id="ARBA00008950"/>
    </source>
</evidence>
<gene>
    <name evidence="4" type="ORF">SAMN05216231_0423</name>
</gene>
<dbReference type="STRING" id="553311.SAMN05216231_0423"/>
<dbReference type="EMBL" id="FNKD01000001">
    <property type="protein sequence ID" value="SDQ10133.1"/>
    <property type="molecule type" value="Genomic_DNA"/>
</dbReference>
<name>A0A1H0Y4T8_9BACI</name>
<dbReference type="GO" id="GO:0016791">
    <property type="term" value="F:phosphatase activity"/>
    <property type="evidence" value="ECO:0007669"/>
    <property type="project" value="TreeGrafter"/>
</dbReference>
<protein>
    <recommendedName>
        <fullName evidence="2">Phosphoesterase</fullName>
        <ecNumber evidence="2">3.1.4.-</ecNumber>
    </recommendedName>
</protein>
<keyword evidence="2" id="KW-0479">Metal-binding</keyword>
<dbReference type="InterPro" id="IPR050126">
    <property type="entry name" value="Ap4A_hydrolase"/>
</dbReference>
<evidence type="ECO:0000259" key="3">
    <source>
        <dbReference type="Pfam" id="PF12850"/>
    </source>
</evidence>
<proteinExistence type="inferred from homology"/>
<reference evidence="4 5" key="1">
    <citation type="submission" date="2016-10" db="EMBL/GenBank/DDBJ databases">
        <authorList>
            <person name="de Groot N.N."/>
        </authorList>
    </citation>
    <scope>NUCLEOTIDE SEQUENCE [LARGE SCALE GENOMIC DNA]</scope>
    <source>
        <strain evidence="4 5">CGMCC 1.10449</strain>
    </source>
</reference>
<feature type="domain" description="Calcineurin-like phosphoesterase" evidence="3">
    <location>
        <begin position="1"/>
        <end position="197"/>
    </location>
</feature>